<evidence type="ECO:0000256" key="1">
    <source>
        <dbReference type="SAM" id="MobiDB-lite"/>
    </source>
</evidence>
<evidence type="ECO:0000313" key="2">
    <source>
        <dbReference type="EMBL" id="GAA0268926.1"/>
    </source>
</evidence>
<dbReference type="EMBL" id="BAAAGX010000028">
    <property type="protein sequence ID" value="GAA0268926.1"/>
    <property type="molecule type" value="Genomic_DNA"/>
</dbReference>
<feature type="region of interest" description="Disordered" evidence="1">
    <location>
        <begin position="1"/>
        <end position="28"/>
    </location>
</feature>
<proteinExistence type="predicted"/>
<feature type="compositionally biased region" description="Pro residues" evidence="1">
    <location>
        <begin position="373"/>
        <end position="389"/>
    </location>
</feature>
<comment type="caution">
    <text evidence="2">The sequence shown here is derived from an EMBL/GenBank/DDBJ whole genome shotgun (WGS) entry which is preliminary data.</text>
</comment>
<sequence length="407" mass="44691">MATNDPKPVRARPAGKAHPVHRRGPGAIPYQERPLILGRFPLTRAQFLRPPMLRPGVTAVYATAGGRTEHLDRMLTMNEVLSGRYREMFHVSIAARTSIIKTDDELRTRDDRFCFTTTAKVGWRVTDPATVVREQVLYAERAVADYVFDLMRRIGRKYEIRDCALAEGEINQLSARPIPMAGLGITVFSVAARLSLDDATQRYLRQQAQLGYDHDLQQRAHVLDVDQQRHENRLAAERLKAVAAGVQGEFGLITMYLTHHPGQSLTVLNMLHERQRELEQQQRANFADSKQLFENMLESEHFNGADLEEFREMLLRSMIAGAPTAVSGALPLASIPAPPALHASPSAAASNRSASRPSPADSGTEPTPASDPVAPPEAALPPEAAPPPVAANGVSGWRNRRTSAGGS</sequence>
<keyword evidence="3" id="KW-1185">Reference proteome</keyword>
<dbReference type="RefSeq" id="WP_344652754.1">
    <property type="nucleotide sequence ID" value="NZ_BAAAGX010000028.1"/>
</dbReference>
<dbReference type="Proteomes" id="UP001500967">
    <property type="component" value="Unassembled WGS sequence"/>
</dbReference>
<evidence type="ECO:0008006" key="4">
    <source>
        <dbReference type="Google" id="ProtNLM"/>
    </source>
</evidence>
<gene>
    <name evidence="2" type="ORF">GCM10009539_65040</name>
</gene>
<name>A0ABP3EQ43_9ACTN</name>
<feature type="compositionally biased region" description="Low complexity" evidence="1">
    <location>
        <begin position="341"/>
        <end position="360"/>
    </location>
</feature>
<feature type="region of interest" description="Disordered" evidence="1">
    <location>
        <begin position="341"/>
        <end position="407"/>
    </location>
</feature>
<organism evidence="2 3">
    <name type="scientific">Cryptosporangium japonicum</name>
    <dbReference type="NCBI Taxonomy" id="80872"/>
    <lineage>
        <taxon>Bacteria</taxon>
        <taxon>Bacillati</taxon>
        <taxon>Actinomycetota</taxon>
        <taxon>Actinomycetes</taxon>
        <taxon>Cryptosporangiales</taxon>
        <taxon>Cryptosporangiaceae</taxon>
        <taxon>Cryptosporangium</taxon>
    </lineage>
</organism>
<reference evidence="3" key="1">
    <citation type="journal article" date="2019" name="Int. J. Syst. Evol. Microbiol.">
        <title>The Global Catalogue of Microorganisms (GCM) 10K type strain sequencing project: providing services to taxonomists for standard genome sequencing and annotation.</title>
        <authorList>
            <consortium name="The Broad Institute Genomics Platform"/>
            <consortium name="The Broad Institute Genome Sequencing Center for Infectious Disease"/>
            <person name="Wu L."/>
            <person name="Ma J."/>
        </authorList>
    </citation>
    <scope>NUCLEOTIDE SEQUENCE [LARGE SCALE GENOMIC DNA]</scope>
    <source>
        <strain evidence="3">JCM 10425</strain>
    </source>
</reference>
<evidence type="ECO:0000313" key="3">
    <source>
        <dbReference type="Proteomes" id="UP001500967"/>
    </source>
</evidence>
<protein>
    <recommendedName>
        <fullName evidence="4">PE-PGRS family protein</fullName>
    </recommendedName>
</protein>
<feature type="compositionally biased region" description="Basic residues" evidence="1">
    <location>
        <begin position="9"/>
        <end position="24"/>
    </location>
</feature>
<accession>A0ABP3EQ43</accession>